<evidence type="ECO:0000313" key="2">
    <source>
        <dbReference type="Proteomes" id="UP000694257"/>
    </source>
</evidence>
<dbReference type="EMBL" id="CP078145">
    <property type="protein sequence ID" value="QXN90732.1"/>
    <property type="molecule type" value="Genomic_DNA"/>
</dbReference>
<sequence length="266" mass="29120">MTSNRDAPVLVFSPHLDDAVLGVGASLAALTEQGRSVVVCTVFAGAPSGPSSAIAAEFHRECGLTQAPVRTRRAEDQDALTELGVKPLYLEFLDALYRRHGDEWLCRRSDSVFDPALPDEPQLATALLNTARAVIREHRPAAVWTCLPTGNHVDHRHTVLTAALACAAEGIDLLLWEPLPYALTTTIHPPGAPGPNPVNPGPRHLARKLSSVARYRSQLNMLFGADWAEQICRYAHHRRRATGAAEPLWRLGERTATTTKDSRRLR</sequence>
<protein>
    <submittedName>
        <fullName evidence="1">PIG-L family deacetylase</fullName>
    </submittedName>
</protein>
<name>A0ABX8RP00_NOCIO</name>
<accession>A0ABX8RP00</accession>
<organism evidence="1 2">
    <name type="scientific">Nocardia iowensis</name>
    <dbReference type="NCBI Taxonomy" id="204891"/>
    <lineage>
        <taxon>Bacteria</taxon>
        <taxon>Bacillati</taxon>
        <taxon>Actinomycetota</taxon>
        <taxon>Actinomycetes</taxon>
        <taxon>Mycobacteriales</taxon>
        <taxon>Nocardiaceae</taxon>
        <taxon>Nocardia</taxon>
    </lineage>
</organism>
<dbReference type="InterPro" id="IPR003737">
    <property type="entry name" value="GlcNAc_PI_deacetylase-related"/>
</dbReference>
<evidence type="ECO:0000313" key="1">
    <source>
        <dbReference type="EMBL" id="QXN90732.1"/>
    </source>
</evidence>
<dbReference type="RefSeq" id="WP_218471599.1">
    <property type="nucleotide sequence ID" value="NZ_BAABJN010000006.1"/>
</dbReference>
<keyword evidence="2" id="KW-1185">Reference proteome</keyword>
<dbReference type="PANTHER" id="PTHR12993">
    <property type="entry name" value="N-ACETYLGLUCOSAMINYL-PHOSPHATIDYLINOSITOL DE-N-ACETYLASE-RELATED"/>
    <property type="match status" value="1"/>
</dbReference>
<gene>
    <name evidence="1" type="ORF">KV110_35990</name>
</gene>
<dbReference type="Pfam" id="PF02585">
    <property type="entry name" value="PIG-L"/>
    <property type="match status" value="1"/>
</dbReference>
<dbReference type="PANTHER" id="PTHR12993:SF29">
    <property type="entry name" value="BLR3841 PROTEIN"/>
    <property type="match status" value="1"/>
</dbReference>
<proteinExistence type="predicted"/>
<reference evidence="1 2" key="1">
    <citation type="submission" date="2021-07" db="EMBL/GenBank/DDBJ databases">
        <title>Whole Genome Sequence of Nocardia Iowensis.</title>
        <authorList>
            <person name="Lamm A."/>
            <person name="Collins-Fairclough A.M."/>
            <person name="Bunk B."/>
            <person name="Sproer C."/>
        </authorList>
    </citation>
    <scope>NUCLEOTIDE SEQUENCE [LARGE SCALE GENOMIC DNA]</scope>
    <source>
        <strain evidence="1 2">NRRL 5646</strain>
    </source>
</reference>
<dbReference type="Proteomes" id="UP000694257">
    <property type="component" value="Chromosome"/>
</dbReference>